<feature type="domain" description="Glycosyltransferase subfamily 4-like N-terminal" evidence="4">
    <location>
        <begin position="21"/>
        <end position="178"/>
    </location>
</feature>
<dbReference type="Proteomes" id="UP000610846">
    <property type="component" value="Unassembled WGS sequence"/>
</dbReference>
<dbReference type="RefSeq" id="WP_191828558.1">
    <property type="nucleotide sequence ID" value="NZ_JACYHB010000005.1"/>
</dbReference>
<accession>A0A927IZY0</accession>
<dbReference type="Pfam" id="PF00534">
    <property type="entry name" value="Glycos_transf_1"/>
    <property type="match status" value="1"/>
</dbReference>
<evidence type="ECO:0000313" key="5">
    <source>
        <dbReference type="EMBL" id="MBD8078967.1"/>
    </source>
</evidence>
<dbReference type="PANTHER" id="PTHR12526:SF636">
    <property type="entry name" value="BLL3647 PROTEIN"/>
    <property type="match status" value="1"/>
</dbReference>
<evidence type="ECO:0000313" key="6">
    <source>
        <dbReference type="Proteomes" id="UP000610846"/>
    </source>
</evidence>
<gene>
    <name evidence="5" type="ORF">IF651_07840</name>
</gene>
<sequence length="394" mass="41827">MTAPPGPVRVLVLDHTARPSGAELALLRLCEALGPDVSVRCVLFADGPLVGRLRTLGVPTRVLPLDRRVGGASRTALARPALGHLRSAFALVRFQRDLLRLIRVTGPDVVHTTSLKADLLALLPAVLARRPLVWHIHDRIASDYLPRALVRLVRVAALVPAALVANSRATASTLGRSAVVAYPGLAPGQVRPGRRTPPSGPPVVGLLGRISPTKGQLELVRAVPFVLRRHPGTTFRMVGAPTFGEHEYEAVVRAEAERLGVAPSITWVGAVTDPSDELDRLAVLVHASPVPEPFGQVVVEGMARGVPVVATDAGGVPEIVGRGAQALGELVAPGDVRALGEAIVAVLDDPVGSAERAERARVTVAERFTARRTAQTVTAVWWDVTRRSRRAPRP</sequence>
<evidence type="ECO:0000256" key="2">
    <source>
        <dbReference type="ARBA" id="ARBA00022679"/>
    </source>
</evidence>
<feature type="domain" description="Glycosyl transferase family 1" evidence="3">
    <location>
        <begin position="197"/>
        <end position="356"/>
    </location>
</feature>
<dbReference type="Pfam" id="PF13579">
    <property type="entry name" value="Glyco_trans_4_4"/>
    <property type="match status" value="1"/>
</dbReference>
<evidence type="ECO:0000259" key="4">
    <source>
        <dbReference type="Pfam" id="PF13579"/>
    </source>
</evidence>
<dbReference type="InterPro" id="IPR028098">
    <property type="entry name" value="Glyco_trans_4-like_N"/>
</dbReference>
<name>A0A927IZY0_9MICO</name>
<dbReference type="Gene3D" id="3.40.50.2000">
    <property type="entry name" value="Glycogen Phosphorylase B"/>
    <property type="match status" value="2"/>
</dbReference>
<reference evidence="5" key="2">
    <citation type="submission" date="2020-09" db="EMBL/GenBank/DDBJ databases">
        <authorList>
            <person name="Yu Y."/>
        </authorList>
    </citation>
    <scope>NUCLEOTIDE SEQUENCE</scope>
    <source>
        <strain evidence="5">KCTC 49039</strain>
    </source>
</reference>
<keyword evidence="6" id="KW-1185">Reference proteome</keyword>
<dbReference type="PANTHER" id="PTHR12526">
    <property type="entry name" value="GLYCOSYLTRANSFERASE"/>
    <property type="match status" value="1"/>
</dbReference>
<organism evidence="5 6">
    <name type="scientific">Cellulosimicrobium arenosum</name>
    <dbReference type="NCBI Taxonomy" id="2708133"/>
    <lineage>
        <taxon>Bacteria</taxon>
        <taxon>Bacillati</taxon>
        <taxon>Actinomycetota</taxon>
        <taxon>Actinomycetes</taxon>
        <taxon>Micrococcales</taxon>
        <taxon>Promicromonosporaceae</taxon>
        <taxon>Cellulosimicrobium</taxon>
    </lineage>
</organism>
<protein>
    <submittedName>
        <fullName evidence="5">Glycosyltransferase family 4 protein</fullName>
    </submittedName>
</protein>
<reference evidence="5" key="1">
    <citation type="journal article" date="2018" name="Curr. Microbiol.">
        <title>Cellulosimicrobium arenosum sp. nov., Isolated from Marine Sediment Sand.</title>
        <authorList>
            <person name="Oh M."/>
            <person name="Kim J.H."/>
            <person name="Yoon J.H."/>
            <person name="Schumann P."/>
            <person name="Kim W."/>
        </authorList>
    </citation>
    <scope>NUCLEOTIDE SEQUENCE</scope>
    <source>
        <strain evidence="5">KCTC 49039</strain>
    </source>
</reference>
<dbReference type="SUPFAM" id="SSF53756">
    <property type="entry name" value="UDP-Glycosyltransferase/glycogen phosphorylase"/>
    <property type="match status" value="1"/>
</dbReference>
<proteinExistence type="predicted"/>
<dbReference type="AlphaFoldDB" id="A0A927IZY0"/>
<keyword evidence="1" id="KW-0328">Glycosyltransferase</keyword>
<dbReference type="EMBL" id="JACYHB010000005">
    <property type="protein sequence ID" value="MBD8078967.1"/>
    <property type="molecule type" value="Genomic_DNA"/>
</dbReference>
<keyword evidence="2" id="KW-0808">Transferase</keyword>
<dbReference type="CDD" id="cd03801">
    <property type="entry name" value="GT4_PimA-like"/>
    <property type="match status" value="1"/>
</dbReference>
<dbReference type="GO" id="GO:0016757">
    <property type="term" value="F:glycosyltransferase activity"/>
    <property type="evidence" value="ECO:0007669"/>
    <property type="project" value="UniProtKB-KW"/>
</dbReference>
<comment type="caution">
    <text evidence="5">The sequence shown here is derived from an EMBL/GenBank/DDBJ whole genome shotgun (WGS) entry which is preliminary data.</text>
</comment>
<evidence type="ECO:0000256" key="1">
    <source>
        <dbReference type="ARBA" id="ARBA00022676"/>
    </source>
</evidence>
<dbReference type="InterPro" id="IPR001296">
    <property type="entry name" value="Glyco_trans_1"/>
</dbReference>
<evidence type="ECO:0000259" key="3">
    <source>
        <dbReference type="Pfam" id="PF00534"/>
    </source>
</evidence>